<comment type="subcellular location">
    <subcellularLocation>
        <location evidence="1">Cell projection</location>
    </subcellularLocation>
</comment>
<dbReference type="SMART" id="SM00326">
    <property type="entry name" value="SH3"/>
    <property type="match status" value="1"/>
</dbReference>
<dbReference type="Gene3D" id="1.20.900.10">
    <property type="entry name" value="Dbl homology (DH) domain"/>
    <property type="match status" value="1"/>
</dbReference>
<dbReference type="GO" id="GO:0005085">
    <property type="term" value="F:guanyl-nucleotide exchange factor activity"/>
    <property type="evidence" value="ECO:0007669"/>
    <property type="project" value="InterPro"/>
</dbReference>
<dbReference type="Pfam" id="PF00621">
    <property type="entry name" value="RhoGEF"/>
    <property type="match status" value="1"/>
</dbReference>
<dbReference type="SMART" id="SM00233">
    <property type="entry name" value="PH"/>
    <property type="match status" value="1"/>
</dbReference>
<evidence type="ECO:0000313" key="8">
    <source>
        <dbReference type="EMBL" id="KAK2164213.1"/>
    </source>
</evidence>
<evidence type="ECO:0000256" key="4">
    <source>
        <dbReference type="PROSITE-ProRule" id="PRU00192"/>
    </source>
</evidence>
<dbReference type="CDD" id="cd01221">
    <property type="entry name" value="PH_ephexin"/>
    <property type="match status" value="1"/>
</dbReference>
<comment type="caution">
    <text evidence="8">The sequence shown here is derived from an EMBL/GenBank/DDBJ whole genome shotgun (WGS) entry which is preliminary data.</text>
</comment>
<evidence type="ECO:0000259" key="6">
    <source>
        <dbReference type="PROSITE" id="PS50003"/>
    </source>
</evidence>
<evidence type="ECO:0000259" key="5">
    <source>
        <dbReference type="PROSITE" id="PS50002"/>
    </source>
</evidence>
<name>A0AAD9ND58_RIDPI</name>
<dbReference type="PROSITE" id="PS50002">
    <property type="entry name" value="SH3"/>
    <property type="match status" value="1"/>
</dbReference>
<protein>
    <submittedName>
        <fullName evidence="8">Uncharacterized protein</fullName>
    </submittedName>
</protein>
<dbReference type="Pfam" id="PF22697">
    <property type="entry name" value="SOS1_NGEF_PH"/>
    <property type="match status" value="1"/>
</dbReference>
<keyword evidence="2 4" id="KW-0728">SH3 domain</keyword>
<dbReference type="SUPFAM" id="SSF50729">
    <property type="entry name" value="PH domain-like"/>
    <property type="match status" value="1"/>
</dbReference>
<keyword evidence="3" id="KW-0966">Cell projection</keyword>
<dbReference type="Proteomes" id="UP001209878">
    <property type="component" value="Unassembled WGS sequence"/>
</dbReference>
<feature type="domain" description="PH" evidence="6">
    <location>
        <begin position="215"/>
        <end position="332"/>
    </location>
</feature>
<dbReference type="InterPro" id="IPR011993">
    <property type="entry name" value="PH-like_dom_sf"/>
</dbReference>
<dbReference type="CDD" id="cd11793">
    <property type="entry name" value="SH3_ephexin1_like"/>
    <property type="match status" value="1"/>
</dbReference>
<evidence type="ECO:0000256" key="3">
    <source>
        <dbReference type="ARBA" id="ARBA00023273"/>
    </source>
</evidence>
<evidence type="ECO:0000313" key="9">
    <source>
        <dbReference type="Proteomes" id="UP001209878"/>
    </source>
</evidence>
<dbReference type="EMBL" id="JAODUO010001426">
    <property type="protein sequence ID" value="KAK2164213.1"/>
    <property type="molecule type" value="Genomic_DNA"/>
</dbReference>
<feature type="domain" description="DH" evidence="7">
    <location>
        <begin position="1"/>
        <end position="182"/>
    </location>
</feature>
<evidence type="ECO:0000256" key="2">
    <source>
        <dbReference type="ARBA" id="ARBA00022443"/>
    </source>
</evidence>
<keyword evidence="9" id="KW-1185">Reference proteome</keyword>
<dbReference type="InterPro" id="IPR047270">
    <property type="entry name" value="PH_ephexin"/>
</dbReference>
<dbReference type="InterPro" id="IPR000219">
    <property type="entry name" value="DH_dom"/>
</dbReference>
<accession>A0AAD9ND58</accession>
<sequence length="426" mass="49655">MSEASYLKSLHLVIKHFAQSVEFDALHSPAAILTKRDYKILFSNIESVWTVSARFLGLLERVWNHNPILSPGQICGLIAEYAARHFDVYINYCTNQMFQNRKLGELKKNNDFMEVLTRLENHPQCKGLSMRSFLLLPVQRITRLPLLVDGVCHRMDTASPDYPVAMKCLHVLQKLAKQCNEGAKRMHNLEEMTRINQLLDFRNVRTIALVSESRSLVKQGQLTRILTSSQGILDKWTRRKELLHLFLFNDILLITKKRGERYEVIDSAPRISIHADIIQEDQVTNWLPNGSPRHCKNLFVMALLEKTTEYIFSADSMSERTRWVEATTPSQQVNEDETIYESWDCPQVQVIERYEPNQPDELQLEESDVVDVFRKMADGWFEGERIRDGERGWFPSSCTVEIVGEHRRAKNMRQRYRLLHSMQAFN</sequence>
<dbReference type="InterPro" id="IPR001452">
    <property type="entry name" value="SH3_domain"/>
</dbReference>
<dbReference type="PANTHER" id="PTHR12845">
    <property type="entry name" value="GUANINE NUCLEOTIDE EXCHANGE FACTOR"/>
    <property type="match status" value="1"/>
</dbReference>
<dbReference type="PANTHER" id="PTHR12845:SF5">
    <property type="entry name" value="EPHEXIN, ISOFORM D"/>
    <property type="match status" value="1"/>
</dbReference>
<organism evidence="8 9">
    <name type="scientific">Ridgeia piscesae</name>
    <name type="common">Tubeworm</name>
    <dbReference type="NCBI Taxonomy" id="27915"/>
    <lineage>
        <taxon>Eukaryota</taxon>
        <taxon>Metazoa</taxon>
        <taxon>Spiralia</taxon>
        <taxon>Lophotrochozoa</taxon>
        <taxon>Annelida</taxon>
        <taxon>Polychaeta</taxon>
        <taxon>Sedentaria</taxon>
        <taxon>Canalipalpata</taxon>
        <taxon>Sabellida</taxon>
        <taxon>Siboglinidae</taxon>
        <taxon>Ridgeia</taxon>
    </lineage>
</organism>
<dbReference type="Gene3D" id="2.30.29.30">
    <property type="entry name" value="Pleckstrin-homology domain (PH domain)/Phosphotyrosine-binding domain (PTB)"/>
    <property type="match status" value="1"/>
</dbReference>
<dbReference type="InterPro" id="IPR036028">
    <property type="entry name" value="SH3-like_dom_sf"/>
</dbReference>
<dbReference type="InterPro" id="IPR055251">
    <property type="entry name" value="SOS1_NGEF_PH"/>
</dbReference>
<reference evidence="8" key="1">
    <citation type="journal article" date="2023" name="Mol. Biol. Evol.">
        <title>Third-Generation Sequencing Reveals the Adaptive Role of the Epigenome in Three Deep-Sea Polychaetes.</title>
        <authorList>
            <person name="Perez M."/>
            <person name="Aroh O."/>
            <person name="Sun Y."/>
            <person name="Lan Y."/>
            <person name="Juniper S.K."/>
            <person name="Young C.R."/>
            <person name="Angers B."/>
            <person name="Qian P.Y."/>
        </authorList>
    </citation>
    <scope>NUCLEOTIDE SEQUENCE</scope>
    <source>
        <strain evidence="8">R07B-5</strain>
    </source>
</reference>
<dbReference type="PROSITE" id="PS50003">
    <property type="entry name" value="PH_DOMAIN"/>
    <property type="match status" value="1"/>
</dbReference>
<evidence type="ECO:0000256" key="1">
    <source>
        <dbReference type="ARBA" id="ARBA00004316"/>
    </source>
</evidence>
<feature type="domain" description="SH3" evidence="5">
    <location>
        <begin position="343"/>
        <end position="404"/>
    </location>
</feature>
<dbReference type="CDD" id="cd00160">
    <property type="entry name" value="RhoGEF"/>
    <property type="match status" value="1"/>
</dbReference>
<dbReference type="Gene3D" id="2.30.30.40">
    <property type="entry name" value="SH3 Domains"/>
    <property type="match status" value="1"/>
</dbReference>
<dbReference type="SUPFAM" id="SSF50044">
    <property type="entry name" value="SH3-domain"/>
    <property type="match status" value="1"/>
</dbReference>
<dbReference type="InterPro" id="IPR035899">
    <property type="entry name" value="DBL_dom_sf"/>
</dbReference>
<dbReference type="InterPro" id="IPR001849">
    <property type="entry name" value="PH_domain"/>
</dbReference>
<dbReference type="AlphaFoldDB" id="A0AAD9ND58"/>
<dbReference type="InterPro" id="IPR047271">
    <property type="entry name" value="Ephexin-like"/>
</dbReference>
<dbReference type="Pfam" id="PF00018">
    <property type="entry name" value="SH3_1"/>
    <property type="match status" value="1"/>
</dbReference>
<dbReference type="GO" id="GO:0042995">
    <property type="term" value="C:cell projection"/>
    <property type="evidence" value="ECO:0007669"/>
    <property type="project" value="UniProtKB-SubCell"/>
</dbReference>
<gene>
    <name evidence="8" type="ORF">NP493_1426g00004</name>
</gene>
<dbReference type="SUPFAM" id="SSF48065">
    <property type="entry name" value="DBL homology domain (DH-domain)"/>
    <property type="match status" value="1"/>
</dbReference>
<dbReference type="PROSITE" id="PS50010">
    <property type="entry name" value="DH_2"/>
    <property type="match status" value="1"/>
</dbReference>
<dbReference type="SMART" id="SM00325">
    <property type="entry name" value="RhoGEF"/>
    <property type="match status" value="1"/>
</dbReference>
<proteinExistence type="predicted"/>
<evidence type="ECO:0000259" key="7">
    <source>
        <dbReference type="PROSITE" id="PS50010"/>
    </source>
</evidence>